<dbReference type="SUPFAM" id="SSF51316">
    <property type="entry name" value="Mss4-like"/>
    <property type="match status" value="1"/>
</dbReference>
<dbReference type="EMBL" id="JAUEDM010000004">
    <property type="protein sequence ID" value="KAK3318781.1"/>
    <property type="molecule type" value="Genomic_DNA"/>
</dbReference>
<evidence type="ECO:0000256" key="2">
    <source>
        <dbReference type="ARBA" id="ARBA00022723"/>
    </source>
</evidence>
<name>A0AAE0M481_9PEZI</name>
<organism evidence="6 7">
    <name type="scientific">Apodospora peruviana</name>
    <dbReference type="NCBI Taxonomy" id="516989"/>
    <lineage>
        <taxon>Eukaryota</taxon>
        <taxon>Fungi</taxon>
        <taxon>Dikarya</taxon>
        <taxon>Ascomycota</taxon>
        <taxon>Pezizomycotina</taxon>
        <taxon>Sordariomycetes</taxon>
        <taxon>Sordariomycetidae</taxon>
        <taxon>Sordariales</taxon>
        <taxon>Lasiosphaeriaceae</taxon>
        <taxon>Apodospora</taxon>
    </lineage>
</organism>
<keyword evidence="4" id="KW-0456">Lyase</keyword>
<evidence type="ECO:0000256" key="3">
    <source>
        <dbReference type="ARBA" id="ARBA00022833"/>
    </source>
</evidence>
<dbReference type="GO" id="GO:0016846">
    <property type="term" value="F:carbon-sulfur lyase activity"/>
    <property type="evidence" value="ECO:0007669"/>
    <property type="project" value="InterPro"/>
</dbReference>
<evidence type="ECO:0000313" key="6">
    <source>
        <dbReference type="EMBL" id="KAK3318781.1"/>
    </source>
</evidence>
<dbReference type="Pfam" id="PF04828">
    <property type="entry name" value="GFA"/>
    <property type="match status" value="1"/>
</dbReference>
<proteinExistence type="inferred from homology"/>
<evidence type="ECO:0000259" key="5">
    <source>
        <dbReference type="PROSITE" id="PS51891"/>
    </source>
</evidence>
<dbReference type="PROSITE" id="PS51891">
    <property type="entry name" value="CENP_V_GFA"/>
    <property type="match status" value="1"/>
</dbReference>
<dbReference type="Gene3D" id="3.90.1590.10">
    <property type="entry name" value="glutathione-dependent formaldehyde- activating enzyme (gfa)"/>
    <property type="match status" value="1"/>
</dbReference>
<dbReference type="PANTHER" id="PTHR33337:SF3">
    <property type="entry name" value="CENP-V_GFA DOMAIN-CONTAINING PROTEIN"/>
    <property type="match status" value="1"/>
</dbReference>
<dbReference type="InterPro" id="IPR011057">
    <property type="entry name" value="Mss4-like_sf"/>
</dbReference>
<reference evidence="6" key="2">
    <citation type="submission" date="2023-06" db="EMBL/GenBank/DDBJ databases">
        <authorList>
            <consortium name="Lawrence Berkeley National Laboratory"/>
            <person name="Haridas S."/>
            <person name="Hensen N."/>
            <person name="Bonometti L."/>
            <person name="Westerberg I."/>
            <person name="Brannstrom I.O."/>
            <person name="Guillou S."/>
            <person name="Cros-Aarteil S."/>
            <person name="Calhoun S."/>
            <person name="Kuo A."/>
            <person name="Mondo S."/>
            <person name="Pangilinan J."/>
            <person name="Riley R."/>
            <person name="Labutti K."/>
            <person name="Andreopoulos B."/>
            <person name="Lipzen A."/>
            <person name="Chen C."/>
            <person name="Yanf M."/>
            <person name="Daum C."/>
            <person name="Ng V."/>
            <person name="Clum A."/>
            <person name="Steindorff A."/>
            <person name="Ohm R."/>
            <person name="Martin F."/>
            <person name="Silar P."/>
            <person name="Natvig D."/>
            <person name="Lalanne C."/>
            <person name="Gautier V."/>
            <person name="Ament-Velasquez S.L."/>
            <person name="Kruys A."/>
            <person name="Hutchinson M.I."/>
            <person name="Powell A.J."/>
            <person name="Barry K."/>
            <person name="Miller A.N."/>
            <person name="Grigoriev I.V."/>
            <person name="Debuchy R."/>
            <person name="Gladieux P."/>
            <person name="Thoren M.H."/>
            <person name="Johannesson H."/>
        </authorList>
    </citation>
    <scope>NUCLEOTIDE SEQUENCE</scope>
    <source>
        <strain evidence="6">CBS 118394</strain>
    </source>
</reference>
<evidence type="ECO:0000313" key="7">
    <source>
        <dbReference type="Proteomes" id="UP001283341"/>
    </source>
</evidence>
<gene>
    <name evidence="6" type="ORF">B0H66DRAFT_249683</name>
</gene>
<comment type="caution">
    <text evidence="6">The sequence shown here is derived from an EMBL/GenBank/DDBJ whole genome shotgun (WGS) entry which is preliminary data.</text>
</comment>
<keyword evidence="7" id="KW-1185">Reference proteome</keyword>
<keyword evidence="2" id="KW-0479">Metal-binding</keyword>
<protein>
    <submittedName>
        <fullName evidence="6">Mss4-like protein</fullName>
    </submittedName>
</protein>
<dbReference type="Proteomes" id="UP001283341">
    <property type="component" value="Unassembled WGS sequence"/>
</dbReference>
<evidence type="ECO:0000256" key="1">
    <source>
        <dbReference type="ARBA" id="ARBA00005495"/>
    </source>
</evidence>
<dbReference type="PANTHER" id="PTHR33337">
    <property type="entry name" value="GFA DOMAIN-CONTAINING PROTEIN"/>
    <property type="match status" value="1"/>
</dbReference>
<dbReference type="InterPro" id="IPR006913">
    <property type="entry name" value="CENP-V/GFA"/>
</dbReference>
<dbReference type="GO" id="GO:0046872">
    <property type="term" value="F:metal ion binding"/>
    <property type="evidence" value="ECO:0007669"/>
    <property type="project" value="UniProtKB-KW"/>
</dbReference>
<keyword evidence="3" id="KW-0862">Zinc</keyword>
<reference evidence="6" key="1">
    <citation type="journal article" date="2023" name="Mol. Phylogenet. Evol.">
        <title>Genome-scale phylogeny and comparative genomics of the fungal order Sordariales.</title>
        <authorList>
            <person name="Hensen N."/>
            <person name="Bonometti L."/>
            <person name="Westerberg I."/>
            <person name="Brannstrom I.O."/>
            <person name="Guillou S."/>
            <person name="Cros-Aarteil S."/>
            <person name="Calhoun S."/>
            <person name="Haridas S."/>
            <person name="Kuo A."/>
            <person name="Mondo S."/>
            <person name="Pangilinan J."/>
            <person name="Riley R."/>
            <person name="LaButti K."/>
            <person name="Andreopoulos B."/>
            <person name="Lipzen A."/>
            <person name="Chen C."/>
            <person name="Yan M."/>
            <person name="Daum C."/>
            <person name="Ng V."/>
            <person name="Clum A."/>
            <person name="Steindorff A."/>
            <person name="Ohm R.A."/>
            <person name="Martin F."/>
            <person name="Silar P."/>
            <person name="Natvig D.O."/>
            <person name="Lalanne C."/>
            <person name="Gautier V."/>
            <person name="Ament-Velasquez S.L."/>
            <person name="Kruys A."/>
            <person name="Hutchinson M.I."/>
            <person name="Powell A.J."/>
            <person name="Barry K."/>
            <person name="Miller A.N."/>
            <person name="Grigoriev I.V."/>
            <person name="Debuchy R."/>
            <person name="Gladieux P."/>
            <person name="Hiltunen Thoren M."/>
            <person name="Johannesson H."/>
        </authorList>
    </citation>
    <scope>NUCLEOTIDE SEQUENCE</scope>
    <source>
        <strain evidence="6">CBS 118394</strain>
    </source>
</reference>
<comment type="similarity">
    <text evidence="1">Belongs to the Gfa family.</text>
</comment>
<accession>A0AAE0M481</accession>
<sequence length="157" mass="17412">MADNADKSDPGLPVSCECGYIKMRTPFSKPLGTAHCHCTTCRKQSASAFGTSVFFLSKDVFPLATDVETKLSVYTHPTESGNTAHCYFCPRCGVRILHAALLPDGTMRERVSFKGGAIDDGAIDWKALNTKHIYTRSAIIKLPEEWECYEKMPPKLY</sequence>
<feature type="domain" description="CENP-V/GFA" evidence="5">
    <location>
        <begin position="9"/>
        <end position="126"/>
    </location>
</feature>
<dbReference type="AlphaFoldDB" id="A0AAE0M481"/>
<evidence type="ECO:0000256" key="4">
    <source>
        <dbReference type="ARBA" id="ARBA00023239"/>
    </source>
</evidence>